<gene>
    <name evidence="4" type="ORF">CMV30_07845</name>
</gene>
<evidence type="ECO:0000313" key="4">
    <source>
        <dbReference type="EMBL" id="ATC63865.1"/>
    </source>
</evidence>
<dbReference type="Proteomes" id="UP000217265">
    <property type="component" value="Chromosome"/>
</dbReference>
<dbReference type="CDD" id="cd06464">
    <property type="entry name" value="ACD_sHsps-like"/>
    <property type="match status" value="1"/>
</dbReference>
<dbReference type="Pfam" id="PF00011">
    <property type="entry name" value="HSP20"/>
    <property type="match status" value="1"/>
</dbReference>
<keyword evidence="5" id="KW-1185">Reference proteome</keyword>
<protein>
    <submittedName>
        <fullName evidence="4">Heat-shock protein Hsp20</fullName>
    </submittedName>
</protein>
<dbReference type="Gene3D" id="2.60.40.790">
    <property type="match status" value="1"/>
</dbReference>
<evidence type="ECO:0000313" key="5">
    <source>
        <dbReference type="Proteomes" id="UP000217265"/>
    </source>
</evidence>
<dbReference type="OrthoDB" id="9792695at2"/>
<dbReference type="EMBL" id="CP023344">
    <property type="protein sequence ID" value="ATC63865.1"/>
    <property type="molecule type" value="Genomic_DNA"/>
</dbReference>
<dbReference type="AlphaFoldDB" id="A0A290Q5A8"/>
<evidence type="ECO:0000256" key="1">
    <source>
        <dbReference type="PROSITE-ProRule" id="PRU00285"/>
    </source>
</evidence>
<name>A0A290Q5A8_9BACT</name>
<feature type="domain" description="SHSP" evidence="3">
    <location>
        <begin position="42"/>
        <end position="146"/>
    </location>
</feature>
<dbReference type="InterPro" id="IPR002068">
    <property type="entry name" value="A-crystallin/Hsp20_dom"/>
</dbReference>
<organism evidence="4 5">
    <name type="scientific">Nibricoccus aquaticus</name>
    <dbReference type="NCBI Taxonomy" id="2576891"/>
    <lineage>
        <taxon>Bacteria</taxon>
        <taxon>Pseudomonadati</taxon>
        <taxon>Verrucomicrobiota</taxon>
        <taxon>Opitutia</taxon>
        <taxon>Opitutales</taxon>
        <taxon>Opitutaceae</taxon>
        <taxon>Nibricoccus</taxon>
    </lineage>
</organism>
<evidence type="ECO:0000259" key="3">
    <source>
        <dbReference type="PROSITE" id="PS01031"/>
    </source>
</evidence>
<dbReference type="KEGG" id="vbh:CMV30_07845"/>
<dbReference type="InterPro" id="IPR008978">
    <property type="entry name" value="HSP20-like_chaperone"/>
</dbReference>
<dbReference type="PANTHER" id="PTHR11527">
    <property type="entry name" value="HEAT-SHOCK PROTEIN 20 FAMILY MEMBER"/>
    <property type="match status" value="1"/>
</dbReference>
<dbReference type="SUPFAM" id="SSF49764">
    <property type="entry name" value="HSP20-like chaperones"/>
    <property type="match status" value="1"/>
</dbReference>
<dbReference type="InterPro" id="IPR031107">
    <property type="entry name" value="Small_HSP"/>
</dbReference>
<accession>A0A290Q5A8</accession>
<evidence type="ECO:0000256" key="2">
    <source>
        <dbReference type="RuleBase" id="RU003616"/>
    </source>
</evidence>
<sequence>MRIVRYSYPNNRFISSFRQSPWAGLEGEIDRLFESTLGHVVGAPASGRFPVDVFEDKENAYVRAELPGINRADLGVEVVDGYLNLKATRKTKSGESEETVALNRSVVLPENVDAEKVSAAYENGVLTVTLPKKEESKPKKIAVTVN</sequence>
<dbReference type="RefSeq" id="WP_096055497.1">
    <property type="nucleotide sequence ID" value="NZ_CP023344.1"/>
</dbReference>
<dbReference type="PROSITE" id="PS01031">
    <property type="entry name" value="SHSP"/>
    <property type="match status" value="1"/>
</dbReference>
<reference evidence="4 5" key="1">
    <citation type="submission" date="2017-09" db="EMBL/GenBank/DDBJ databases">
        <title>Complete genome sequence of Verrucomicrobial strain HZ-65, isolated from freshwater.</title>
        <authorList>
            <person name="Choi A."/>
        </authorList>
    </citation>
    <scope>NUCLEOTIDE SEQUENCE [LARGE SCALE GENOMIC DNA]</scope>
    <source>
        <strain evidence="4 5">HZ-65</strain>
    </source>
</reference>
<comment type="similarity">
    <text evidence="1 2">Belongs to the small heat shock protein (HSP20) family.</text>
</comment>
<proteinExistence type="inferred from homology"/>